<evidence type="ECO:0000256" key="2">
    <source>
        <dbReference type="ARBA" id="ARBA00022603"/>
    </source>
</evidence>
<keyword evidence="3" id="KW-0808">Transferase</keyword>
<dbReference type="OrthoDB" id="8554at10239"/>
<name>Q52PP0_9CAUD</name>
<feature type="domain" description="Thymidylate synthase/dCMP hydroxymethylase" evidence="4">
    <location>
        <begin position="29"/>
        <end position="226"/>
    </location>
</feature>
<dbReference type="PANTHER" id="PTHR11548">
    <property type="entry name" value="THYMIDYLATE SYNTHASE 1"/>
    <property type="match status" value="1"/>
</dbReference>
<dbReference type="GO" id="GO:0032259">
    <property type="term" value="P:methylation"/>
    <property type="evidence" value="ECO:0007669"/>
    <property type="project" value="UniProtKB-KW"/>
</dbReference>
<dbReference type="KEGG" id="vg:5076603"/>
<dbReference type="GO" id="GO:0004799">
    <property type="term" value="F:thymidylate synthase activity"/>
    <property type="evidence" value="ECO:0007669"/>
    <property type="project" value="TreeGrafter"/>
</dbReference>
<proteinExistence type="inferred from homology"/>
<reference evidence="5 6" key="1">
    <citation type="submission" date="2005-03" db="EMBL/GenBank/DDBJ databases">
        <title>Sequencing of bacteriophage Xp15 from Xanthomonas campestris pv. pelargonii and identification of the lysis genes.</title>
        <authorList>
            <person name="Ramadugu C."/>
            <person name="Gabriel D.W."/>
        </authorList>
    </citation>
    <scope>NUCLEOTIDE SEQUENCE [LARGE SCALE GENOMIC DNA]</scope>
</reference>
<dbReference type="EMBL" id="AY986977">
    <property type="protein sequence ID" value="AAX84875.1"/>
    <property type="molecule type" value="Genomic_DNA"/>
</dbReference>
<dbReference type="RefSeq" id="YP_239304.1">
    <property type="nucleotide sequence ID" value="NC_007024.1"/>
</dbReference>
<dbReference type="Pfam" id="PF00303">
    <property type="entry name" value="Thymidylat_synt"/>
    <property type="match status" value="1"/>
</dbReference>
<dbReference type="InterPro" id="IPR045097">
    <property type="entry name" value="Thymidate_synth/dCMP_Mease"/>
</dbReference>
<keyword evidence="2" id="KW-0489">Methyltransferase</keyword>
<organism evidence="5 6">
    <name type="scientific">Xanthomonas phage Xp15</name>
    <dbReference type="NCBI Taxonomy" id="322855"/>
    <lineage>
        <taxon>Viruses</taxon>
        <taxon>Duplodnaviria</taxon>
        <taxon>Heunggongvirae</taxon>
        <taxon>Uroviricota</taxon>
        <taxon>Caudoviricetes</taxon>
        <taxon>Alachuavirus</taxon>
        <taxon>Alachuavirus Xp15</taxon>
    </lineage>
</organism>
<dbReference type="SUPFAM" id="SSF55831">
    <property type="entry name" value="Thymidylate synthase/dCMP hydroxymethylase"/>
    <property type="match status" value="1"/>
</dbReference>
<dbReference type="GO" id="GO:0006231">
    <property type="term" value="P:dTMP biosynthetic process"/>
    <property type="evidence" value="ECO:0007669"/>
    <property type="project" value="TreeGrafter"/>
</dbReference>
<comment type="similarity">
    <text evidence="1">Belongs to the thymidylate synthase family.</text>
</comment>
<sequence>MSYHNATLSALRDLMLRTFTQGFVSKPRGMEIRELLNAQVTVQTFVPFQCWPDRKYDIGYFKKEMRWKLGASKFDDSIKQHAKMWESVQNPDGTFNSNYGQFWFGQQMGVMKVVMELIRDQDSRRAIIPMLTDDHLSPETVDTVCTEAVSFHIRHNTLYTSVHMRSSDQIFGLGTDIPTFSVLTHLVHGLLQANYPSLQVGSMTITAASSHIYERHYRMVDKILDNLEDIPDSEIVILPQCSGPDEAMAIIAHRGIAQRLPASWHLYRFIYGD</sequence>
<evidence type="ECO:0000313" key="6">
    <source>
        <dbReference type="Proteomes" id="UP000001305"/>
    </source>
</evidence>
<dbReference type="GeneID" id="5076603"/>
<evidence type="ECO:0000259" key="4">
    <source>
        <dbReference type="Pfam" id="PF00303"/>
    </source>
</evidence>
<dbReference type="InterPro" id="IPR023451">
    <property type="entry name" value="Thymidate_synth/dCMP_Mease_dom"/>
</dbReference>
<accession>Q52PP0</accession>
<keyword evidence="6" id="KW-1185">Reference proteome</keyword>
<dbReference type="PANTHER" id="PTHR11548:SF1">
    <property type="entry name" value="THYMIDYLATE SYNTHASE 1"/>
    <property type="match status" value="1"/>
</dbReference>
<evidence type="ECO:0000256" key="3">
    <source>
        <dbReference type="ARBA" id="ARBA00022679"/>
    </source>
</evidence>
<protein>
    <submittedName>
        <fullName evidence="5">Putative thymidylate synthase</fullName>
    </submittedName>
</protein>
<evidence type="ECO:0000256" key="1">
    <source>
        <dbReference type="ARBA" id="ARBA00009972"/>
    </source>
</evidence>
<evidence type="ECO:0000313" key="5">
    <source>
        <dbReference type="EMBL" id="AAX84875.1"/>
    </source>
</evidence>
<dbReference type="InterPro" id="IPR036926">
    <property type="entry name" value="Thymidate_synth/dCMP_Mease_sf"/>
</dbReference>
<dbReference type="Proteomes" id="UP000001305">
    <property type="component" value="Segment"/>
</dbReference>
<dbReference type="Gene3D" id="3.30.572.10">
    <property type="entry name" value="Thymidylate synthase/dCMP hydroxymethylase domain"/>
    <property type="match status" value="1"/>
</dbReference>